<evidence type="ECO:0000256" key="1">
    <source>
        <dbReference type="SAM" id="Phobius"/>
    </source>
</evidence>
<dbReference type="RefSeq" id="WP_260903073.1">
    <property type="nucleotide sequence ID" value="NZ_JAOCZP010000003.1"/>
</dbReference>
<keyword evidence="1" id="KW-0472">Membrane</keyword>
<evidence type="ECO:0000313" key="2">
    <source>
        <dbReference type="EMBL" id="MCT7375831.1"/>
    </source>
</evidence>
<accession>A0ABT2LMN9</accession>
<feature type="transmembrane region" description="Helical" evidence="1">
    <location>
        <begin position="12"/>
        <end position="33"/>
    </location>
</feature>
<dbReference type="EMBL" id="JAOCZP010000003">
    <property type="protein sequence ID" value="MCT7375831.1"/>
    <property type="molecule type" value="Genomic_DNA"/>
</dbReference>
<evidence type="ECO:0000313" key="3">
    <source>
        <dbReference type="Proteomes" id="UP001320831"/>
    </source>
</evidence>
<organism evidence="2 3">
    <name type="scientific">Chelativorans salis</name>
    <dbReference type="NCBI Taxonomy" id="2978478"/>
    <lineage>
        <taxon>Bacteria</taxon>
        <taxon>Pseudomonadati</taxon>
        <taxon>Pseudomonadota</taxon>
        <taxon>Alphaproteobacteria</taxon>
        <taxon>Hyphomicrobiales</taxon>
        <taxon>Phyllobacteriaceae</taxon>
        <taxon>Chelativorans</taxon>
    </lineage>
</organism>
<keyword evidence="1" id="KW-1133">Transmembrane helix</keyword>
<protein>
    <submittedName>
        <fullName evidence="2">DUF2842 domain-containing protein</fullName>
    </submittedName>
</protein>
<proteinExistence type="predicted"/>
<sequence length="72" mass="7970">MPVRLRKFVGMVALVALVIVYAIVSTAVAVAQLADKSALVHLIYYLVTGLLWILPAMLLVKWMEGKPRHPVD</sequence>
<reference evidence="2 3" key="1">
    <citation type="submission" date="2022-09" db="EMBL/GenBank/DDBJ databases">
        <title>Chelativorans salina sp. nov., a novel slightly halophilic bacterium isolated from a saline lake sediment enrichment.</title>
        <authorList>
            <person name="Gao L."/>
            <person name="Fang B.-Z."/>
            <person name="Li W.-J."/>
        </authorList>
    </citation>
    <scope>NUCLEOTIDE SEQUENCE [LARGE SCALE GENOMIC DNA]</scope>
    <source>
        <strain evidence="2 3">EGI FJ00035</strain>
    </source>
</reference>
<dbReference type="InterPro" id="IPR021265">
    <property type="entry name" value="DUF2842"/>
</dbReference>
<comment type="caution">
    <text evidence="2">The sequence shown here is derived from an EMBL/GenBank/DDBJ whole genome shotgun (WGS) entry which is preliminary data.</text>
</comment>
<keyword evidence="1" id="KW-0812">Transmembrane</keyword>
<dbReference type="Pfam" id="PF11003">
    <property type="entry name" value="DUF2842"/>
    <property type="match status" value="1"/>
</dbReference>
<gene>
    <name evidence="2" type="ORF">N5A92_12390</name>
</gene>
<feature type="transmembrane region" description="Helical" evidence="1">
    <location>
        <begin position="39"/>
        <end position="60"/>
    </location>
</feature>
<dbReference type="Proteomes" id="UP001320831">
    <property type="component" value="Unassembled WGS sequence"/>
</dbReference>
<name>A0ABT2LMN9_9HYPH</name>
<keyword evidence="3" id="KW-1185">Reference proteome</keyword>